<evidence type="ECO:0000313" key="1">
    <source>
        <dbReference type="EMBL" id="KEQ28453.1"/>
    </source>
</evidence>
<sequence>MKNKILLFAIILISSLTSEKLAGQTKKDVYYVVDTLSTAPNNKIAELGTEGNLKYISFYCKCVPPYNRNLTFVYDPGKQNVQILREINHPTLSWKDLQELIVKAGAEFKHQYNLTILEVLPDKTYRSANVRLVLYPETTVDFEKL</sequence>
<accession>A0A081PCN0</accession>
<dbReference type="Proteomes" id="UP000028007">
    <property type="component" value="Unassembled WGS sequence"/>
</dbReference>
<reference evidence="1 2" key="1">
    <citation type="journal article" date="1992" name="Int. J. Syst. Bacteriol.">
        <title>Sphingobacterium antarcticus sp. nov. a Psychrotrophic Bacterium from the Soils of Schirmacher Oasis, Antarctica.</title>
        <authorList>
            <person name="Shivaji S."/>
            <person name="Ray M.K."/>
            <person name="Rao N.S."/>
            <person name="Saiserr L."/>
            <person name="Jagannadham M.V."/>
            <person name="Kumar G.S."/>
            <person name="Reddy G."/>
            <person name="Bhargava P.M."/>
        </authorList>
    </citation>
    <scope>NUCLEOTIDE SEQUENCE [LARGE SCALE GENOMIC DNA]</scope>
    <source>
        <strain evidence="1 2">4BY</strain>
    </source>
</reference>
<proteinExistence type="predicted"/>
<dbReference type="EMBL" id="JNFF01000116">
    <property type="protein sequence ID" value="KEQ28453.1"/>
    <property type="molecule type" value="Genomic_DNA"/>
</dbReference>
<dbReference type="AlphaFoldDB" id="A0A081PCN0"/>
<evidence type="ECO:0000313" key="2">
    <source>
        <dbReference type="Proteomes" id="UP000028007"/>
    </source>
</evidence>
<name>A0A081PCN0_9SPHI</name>
<comment type="caution">
    <text evidence="1">The sequence shown here is derived from an EMBL/GenBank/DDBJ whole genome shotgun (WGS) entry which is preliminary data.</text>
</comment>
<organism evidence="1 2">
    <name type="scientific">Pedobacter antarcticus 4BY</name>
    <dbReference type="NCBI Taxonomy" id="1358423"/>
    <lineage>
        <taxon>Bacteria</taxon>
        <taxon>Pseudomonadati</taxon>
        <taxon>Bacteroidota</taxon>
        <taxon>Sphingobacteriia</taxon>
        <taxon>Sphingobacteriales</taxon>
        <taxon>Sphingobacteriaceae</taxon>
        <taxon>Pedobacter</taxon>
    </lineage>
</organism>
<keyword evidence="2" id="KW-1185">Reference proteome</keyword>
<dbReference type="eggNOG" id="ENOG502ZWYI">
    <property type="taxonomic scope" value="Bacteria"/>
</dbReference>
<gene>
    <name evidence="1" type="ORF">N180_02135</name>
</gene>
<protein>
    <submittedName>
        <fullName evidence="1">Uncharacterized protein</fullName>
    </submittedName>
</protein>